<gene>
    <name evidence="1" type="ORF">QLX08_004348</name>
</gene>
<evidence type="ECO:0000313" key="2">
    <source>
        <dbReference type="Proteomes" id="UP001432146"/>
    </source>
</evidence>
<accession>A0AAW1A2N8</accession>
<keyword evidence="2" id="KW-1185">Reference proteome</keyword>
<reference evidence="1 2" key="1">
    <citation type="submission" date="2024-05" db="EMBL/GenBank/DDBJ databases">
        <title>The nuclear and mitochondrial genome assemblies of Tetragonisca angustula (Apidae: Meliponini), a tiny yet remarkable pollinator in the Neotropics.</title>
        <authorList>
            <person name="Ferrari R."/>
            <person name="Ricardo P.C."/>
            <person name="Dias F.C."/>
            <person name="Araujo N.S."/>
            <person name="Soares D.O."/>
            <person name="Zhou Q.-S."/>
            <person name="Zhu C.-D."/>
            <person name="Coutinho L."/>
            <person name="Airas M.C."/>
            <person name="Batista T.M."/>
        </authorList>
    </citation>
    <scope>NUCLEOTIDE SEQUENCE [LARGE SCALE GENOMIC DNA]</scope>
    <source>
        <strain evidence="1">ASF017062</strain>
        <tissue evidence="1">Abdomen</tissue>
    </source>
</reference>
<evidence type="ECO:0000313" key="1">
    <source>
        <dbReference type="EMBL" id="KAK9304185.1"/>
    </source>
</evidence>
<organism evidence="1 2">
    <name type="scientific">Tetragonisca angustula</name>
    <dbReference type="NCBI Taxonomy" id="166442"/>
    <lineage>
        <taxon>Eukaryota</taxon>
        <taxon>Metazoa</taxon>
        <taxon>Ecdysozoa</taxon>
        <taxon>Arthropoda</taxon>
        <taxon>Hexapoda</taxon>
        <taxon>Insecta</taxon>
        <taxon>Pterygota</taxon>
        <taxon>Neoptera</taxon>
        <taxon>Endopterygota</taxon>
        <taxon>Hymenoptera</taxon>
        <taxon>Apocrita</taxon>
        <taxon>Aculeata</taxon>
        <taxon>Apoidea</taxon>
        <taxon>Anthophila</taxon>
        <taxon>Apidae</taxon>
        <taxon>Tetragonisca</taxon>
    </lineage>
</organism>
<protein>
    <submittedName>
        <fullName evidence="1">Uncharacterized protein</fullName>
    </submittedName>
</protein>
<dbReference type="Proteomes" id="UP001432146">
    <property type="component" value="Unassembled WGS sequence"/>
</dbReference>
<name>A0AAW1A2N8_9HYME</name>
<proteinExistence type="predicted"/>
<comment type="caution">
    <text evidence="1">The sequence shown here is derived from an EMBL/GenBank/DDBJ whole genome shotgun (WGS) entry which is preliminary data.</text>
</comment>
<dbReference type="EMBL" id="JAWNGG020000065">
    <property type="protein sequence ID" value="KAK9304185.1"/>
    <property type="molecule type" value="Genomic_DNA"/>
</dbReference>
<sequence>MAISVNGVLQRPELQGTLDDNMLIIMCCHNVQGLEPQDLLRASLLPTRTMGTGSQNSILSDSRDVFYVRYSKVRLTVSDTMKRFIKAACTQQSELVLVIQVPGFQDLDNVPAPPQSVSKGLILVYLFHLVDSNASKIFLKDTVTLTTTTVFEDSCATMLGHKIANSSSIPEIHFLTRNSPGTLRELDKSQRSSVSFAERPGVIILGETSRCRIHITGIFGHCRSMVGSVQLVLMECIE</sequence>
<dbReference type="AlphaFoldDB" id="A0AAW1A2N8"/>